<feature type="domain" description="Haemin-degrading HemS/ChuX" evidence="1">
    <location>
        <begin position="222"/>
        <end position="353"/>
    </location>
</feature>
<accession>A0A1T1HBR7</accession>
<organism evidence="2 3">
    <name type="scientific">Oceanospirillum linum</name>
    <dbReference type="NCBI Taxonomy" id="966"/>
    <lineage>
        <taxon>Bacteria</taxon>
        <taxon>Pseudomonadati</taxon>
        <taxon>Pseudomonadota</taxon>
        <taxon>Gammaproteobacteria</taxon>
        <taxon>Oceanospirillales</taxon>
        <taxon>Oceanospirillaceae</taxon>
        <taxon>Oceanospirillum</taxon>
    </lineage>
</organism>
<dbReference type="EMBL" id="MTSD02000003">
    <property type="protein sequence ID" value="OOV87304.1"/>
    <property type="molecule type" value="Genomic_DNA"/>
</dbReference>
<name>A0A1T1HBR7_OCELI</name>
<comment type="caution">
    <text evidence="2">The sequence shown here is derived from an EMBL/GenBank/DDBJ whole genome shotgun (WGS) entry which is preliminary data.</text>
</comment>
<feature type="domain" description="Haemin-degrading HemS/ChuX" evidence="1">
    <location>
        <begin position="37"/>
        <end position="161"/>
    </location>
</feature>
<dbReference type="CDD" id="cd16830">
    <property type="entry name" value="HemS-like_N"/>
    <property type="match status" value="1"/>
</dbReference>
<dbReference type="Proteomes" id="UP000190064">
    <property type="component" value="Unassembled WGS sequence"/>
</dbReference>
<dbReference type="CDD" id="cd16831">
    <property type="entry name" value="HemS-like_C"/>
    <property type="match status" value="1"/>
</dbReference>
<evidence type="ECO:0000313" key="3">
    <source>
        <dbReference type="Proteomes" id="UP000190064"/>
    </source>
</evidence>
<dbReference type="Gene3D" id="3.40.1570.10">
    <property type="entry name" value="HemS/ChuS/ChuX like domains"/>
    <property type="match status" value="2"/>
</dbReference>
<sequence>MIQPLSRDSLNSLRERVARFKADNPKLRIRNVADALGVSEAELVALNCGDGVTRLRSDPESLRQLMAEMRTLDSVMALSRNDSVVHEKTGIYGKLGGGEKVGLFLGDIDLRIFFKQWSFAYSVTEGERRSLQFFDQAGTAVHKVYANADTDIQRLEQLVTCYRVEDQSPGQYIDPELAAQADQWVINPAQADTDVDRTAFRADWDQLKDVHDFSDLLKKHDLERKQAFRLAGEERARILPVTVLEQALEKAAQQDLPIMVFVGNAGIVQIHTGVVNKLVRMGPWFNVLDPGFNLHANTETFSEAWLVRRPTEDGVVSSLEFFDQQGYQVLQLFGARKPGQKELTEWQTLLETLEQPEEAGTI</sequence>
<reference evidence="2" key="1">
    <citation type="submission" date="2017-02" db="EMBL/GenBank/DDBJ databases">
        <title>Draft Genome Sequence of the Salt Water Bacterium Oceanospirillum linum ATCC 11336.</title>
        <authorList>
            <person name="Trachtenberg A.M."/>
            <person name="Carney J.G."/>
            <person name="Linnane J.D."/>
            <person name="Rheaume B.A."/>
            <person name="Pitts N.L."/>
            <person name="Mykles D.L."/>
            <person name="Maclea K.S."/>
        </authorList>
    </citation>
    <scope>NUCLEOTIDE SEQUENCE [LARGE SCALE GENOMIC DNA]</scope>
    <source>
        <strain evidence="2">ATCC 11336</strain>
    </source>
</reference>
<evidence type="ECO:0000313" key="2">
    <source>
        <dbReference type="EMBL" id="OOV87304.1"/>
    </source>
</evidence>
<protein>
    <recommendedName>
        <fullName evidence="1">Haemin-degrading HemS/ChuX domain-containing protein</fullName>
    </recommendedName>
</protein>
<dbReference type="SUPFAM" id="SSF144064">
    <property type="entry name" value="Heme iron utilization protein-like"/>
    <property type="match status" value="1"/>
</dbReference>
<keyword evidence="3" id="KW-1185">Reference proteome</keyword>
<dbReference type="STRING" id="966.BTA35_0210050"/>
<evidence type="ECO:0000259" key="1">
    <source>
        <dbReference type="Pfam" id="PF05171"/>
    </source>
</evidence>
<dbReference type="Pfam" id="PF05171">
    <property type="entry name" value="HemS"/>
    <property type="match status" value="2"/>
</dbReference>
<proteinExistence type="predicted"/>
<dbReference type="AlphaFoldDB" id="A0A1T1HBR7"/>
<dbReference type="GO" id="GO:0006826">
    <property type="term" value="P:iron ion transport"/>
    <property type="evidence" value="ECO:0007669"/>
    <property type="project" value="InterPro"/>
</dbReference>
<dbReference type="RefSeq" id="WP_078319665.1">
    <property type="nucleotide sequence ID" value="NZ_FXTS01000003.1"/>
</dbReference>
<dbReference type="InterPro" id="IPR007845">
    <property type="entry name" value="HemS/ChuX_dom"/>
</dbReference>
<gene>
    <name evidence="2" type="ORF">BTA35_0210050</name>
</gene>
<dbReference type="InterPro" id="IPR053733">
    <property type="entry name" value="Heme_Transport_Util_sf"/>
</dbReference>